<evidence type="ECO:0000313" key="4">
    <source>
        <dbReference type="Proteomes" id="UP000557872"/>
    </source>
</evidence>
<name>A0A851GRI9_9BACT</name>
<protein>
    <submittedName>
        <fullName evidence="3">DUF4091 domain-containing protein</fullName>
    </submittedName>
</protein>
<feature type="chain" id="PRO_5032416588" evidence="1">
    <location>
        <begin position="22"/>
        <end position="552"/>
    </location>
</feature>
<dbReference type="AlphaFoldDB" id="A0A851GRI9"/>
<gene>
    <name evidence="3" type="ORF">HW115_17355</name>
</gene>
<dbReference type="Proteomes" id="UP000557872">
    <property type="component" value="Unassembled WGS sequence"/>
</dbReference>
<organism evidence="3 4">
    <name type="scientific">Oceaniferula marina</name>
    <dbReference type="NCBI Taxonomy" id="2748318"/>
    <lineage>
        <taxon>Bacteria</taxon>
        <taxon>Pseudomonadati</taxon>
        <taxon>Verrucomicrobiota</taxon>
        <taxon>Verrucomicrobiia</taxon>
        <taxon>Verrucomicrobiales</taxon>
        <taxon>Verrucomicrobiaceae</taxon>
        <taxon>Oceaniferula</taxon>
    </lineage>
</organism>
<feature type="signal peptide" evidence="1">
    <location>
        <begin position="1"/>
        <end position="21"/>
    </location>
</feature>
<evidence type="ECO:0000256" key="1">
    <source>
        <dbReference type="SAM" id="SignalP"/>
    </source>
</evidence>
<keyword evidence="1" id="KW-0732">Signal</keyword>
<accession>A0A851GRI9</accession>
<dbReference type="InterPro" id="IPR025150">
    <property type="entry name" value="GH123_cat"/>
</dbReference>
<proteinExistence type="predicted"/>
<comment type="caution">
    <text evidence="3">The sequence shown here is derived from an EMBL/GenBank/DDBJ whole genome shotgun (WGS) entry which is preliminary data.</text>
</comment>
<reference evidence="3 4" key="1">
    <citation type="submission" date="2020-07" db="EMBL/GenBank/DDBJ databases">
        <title>Roseicoccus Jingziensis gen. nov., sp. nov., isolated from coastal seawater.</title>
        <authorList>
            <person name="Feng X."/>
        </authorList>
    </citation>
    <scope>NUCLEOTIDE SEQUENCE [LARGE SCALE GENOMIC DNA]</scope>
    <source>
        <strain evidence="3 4">N1E253</strain>
    </source>
</reference>
<dbReference type="Pfam" id="PF13320">
    <property type="entry name" value="GH123_cat"/>
    <property type="match status" value="1"/>
</dbReference>
<evidence type="ECO:0000313" key="3">
    <source>
        <dbReference type="EMBL" id="NWK57390.1"/>
    </source>
</evidence>
<keyword evidence="4" id="KW-1185">Reference proteome</keyword>
<evidence type="ECO:0000259" key="2">
    <source>
        <dbReference type="Pfam" id="PF13320"/>
    </source>
</evidence>
<feature type="domain" description="Glycoside hydrolase 123 catalytic" evidence="2">
    <location>
        <begin position="198"/>
        <end position="509"/>
    </location>
</feature>
<dbReference type="EMBL" id="JACBAZ010000011">
    <property type="protein sequence ID" value="NWK57390.1"/>
    <property type="molecule type" value="Genomic_DNA"/>
</dbReference>
<sequence>MKSMMFSRGRFLLSVFCYLVATGQFVCGQQAGMFDELEPLFPDSGAHNGKAEFSSTVPRGGVAGVHLLLDRLASDSEVTVESAGAVVIQQLLPVDVQQNTGVESRTELRDGKLNPHVIRRAPFQVFDAIRPLPSGKALADGSGRLSLRLEYAVQRDAEPGIKKIHVTLRSGSWKQRVTWNVDVHPAVVPDDQPGYTNWFSVANLASYHGHEMWSEGHWKTIAQAAALMREQRQTMFWIPWGDFIALDSDGKLAVDQKRLDRFAGLFLKLGFEQVELGHLAHRENGAWGAKHLVTSLGKLRVDSDEGKKLLLDQLAIIRRFVLRHKLHDRVFQHISDEPLSAHAADYVMVAKMVHEHLPEAPVFDAIHCTDELVGAVDVWCPQLDIYYRHRAFFQERMKAGEQVWIYTCLSPGGAALNRLLDQERTRCVLLSWLLMKDGLSGYLHWGLNHYRKGNDPFKETSPQFDDKPGPSRNFLPPGDSHVAYPDGSHLLSSVRLCAHRIGMEDAALIGGMLSQKDQSEMVSKLILEPRKHELDVQAYRNARKELLDRTSP</sequence>